<reference evidence="2" key="1">
    <citation type="submission" date="2012-09" db="EMBL/GenBank/DDBJ databases">
        <title>Metagenomic Characterization of a Microbial Community in Wastewater Detects High Levels of Antibiotic Resistance.</title>
        <authorList>
            <person name="Abrams M."/>
            <person name="Caldwell A."/>
            <person name="Vandaei E."/>
            <person name="Lee W."/>
            <person name="Perrott J."/>
            <person name="Khan S.Y."/>
            <person name="Ta J."/>
            <person name="Romero D."/>
            <person name="Nguyen V."/>
            <person name="Pourmand N."/>
            <person name="Ouverney C.C."/>
        </authorList>
    </citation>
    <scope>NUCLEOTIDE SEQUENCE</scope>
</reference>
<sequence length="84" mass="9034">MLVEGRRTELIAFRDPTGKTTGERLGPRFPNHTPVTLKRSQQGQPKGARGVIVGIAALDSFRVAFGGQVITVGAELLSLHKVAR</sequence>
<dbReference type="EMBL" id="JX649887">
    <property type="protein sequence ID" value="AGC71902.1"/>
    <property type="molecule type" value="Genomic_DNA"/>
</dbReference>
<dbReference type="AlphaFoldDB" id="L7VS91"/>
<evidence type="ECO:0000313" key="2">
    <source>
        <dbReference type="EMBL" id="AGC71902.1"/>
    </source>
</evidence>
<organism evidence="2">
    <name type="scientific">uncultured bacterium A1Q1_fos_25</name>
    <dbReference type="NCBI Taxonomy" id="1256569"/>
    <lineage>
        <taxon>Bacteria</taxon>
        <taxon>environmental samples</taxon>
    </lineage>
</organism>
<feature type="region of interest" description="Disordered" evidence="1">
    <location>
        <begin position="17"/>
        <end position="43"/>
    </location>
</feature>
<name>L7VS91_9BACT</name>
<proteinExistence type="predicted"/>
<protein>
    <submittedName>
        <fullName evidence="2">Uncharacterized protein</fullName>
    </submittedName>
</protein>
<accession>L7VS91</accession>
<evidence type="ECO:0000256" key="1">
    <source>
        <dbReference type="SAM" id="MobiDB-lite"/>
    </source>
</evidence>